<keyword evidence="4" id="KW-1185">Reference proteome</keyword>
<evidence type="ECO:0000313" key="3">
    <source>
        <dbReference type="EMBL" id="GAB1219077.1"/>
    </source>
</evidence>
<evidence type="ECO:0000259" key="2">
    <source>
        <dbReference type="Pfam" id="PF08620"/>
    </source>
</evidence>
<gene>
    <name evidence="3" type="ORF">ENUP19_0012G0032</name>
</gene>
<organism evidence="3 4">
    <name type="scientific">Entamoeba nuttalli</name>
    <dbReference type="NCBI Taxonomy" id="412467"/>
    <lineage>
        <taxon>Eukaryota</taxon>
        <taxon>Amoebozoa</taxon>
        <taxon>Evosea</taxon>
        <taxon>Archamoebae</taxon>
        <taxon>Mastigamoebida</taxon>
        <taxon>Entamoebidae</taxon>
        <taxon>Entamoeba</taxon>
    </lineage>
</organism>
<accession>A0ABQ0D8S6</accession>
<comment type="caution">
    <text evidence="3">The sequence shown here is derived from an EMBL/GenBank/DDBJ whole genome shotgun (WGS) entry which is preliminary data.</text>
</comment>
<name>A0ABQ0D8S6_9EUKA</name>
<dbReference type="InterPro" id="IPR013929">
    <property type="entry name" value="RPAP1_C"/>
</dbReference>
<dbReference type="PANTHER" id="PTHR21483">
    <property type="entry name" value="RNA POLYMERASE II-ASSOCIATED PROTEIN 1"/>
    <property type="match status" value="1"/>
</dbReference>
<dbReference type="Proteomes" id="UP001628156">
    <property type="component" value="Unassembled WGS sequence"/>
</dbReference>
<feature type="domain" description="RPAP1 C-terminal" evidence="2">
    <location>
        <begin position="113"/>
        <end position="178"/>
    </location>
</feature>
<dbReference type="Pfam" id="PF08620">
    <property type="entry name" value="RPAP1_C"/>
    <property type="match status" value="1"/>
</dbReference>
<feature type="region of interest" description="Disordered" evidence="1">
    <location>
        <begin position="23"/>
        <end position="61"/>
    </location>
</feature>
<dbReference type="PANTHER" id="PTHR21483:SF18">
    <property type="entry name" value="RNA POLYMERASE II-ASSOCIATED PROTEIN 1"/>
    <property type="match status" value="1"/>
</dbReference>
<sequence length="861" mass="99234">MEPPLILTTCTHEDDCPHCRLKQQPKGIPDIKEKPKRTATKPIFETKGFPSPQKKYQSTKKPEIASKETVDFIKMLHKGHSHCEVTKDTVSVNASWMGFVERPKVYPELTIKNMRFGFAGEVLPFEVDLAAFSGLYNHGEDQWAAGYSFNEIGMLIRSNVVSQVRAMLGIIESICDRCNGIYREISYPQDDGTYFKIGGEQFGDKYYYKNISKEDVFRHLWLNNDVFASLCEIILNKDSTTLYYGIEVLYKMLICSPPDSLHFRAAMKNYFLETKTDDDKKEDIIQRYLKLHIVGKLIEYMKIIPSNIAVKALWITIGFFRLGKDYQSCISEDEKKQLVAQISQKKSPVSHNIGIDETEKALAHYIASEPDVLPISIDETWSLVDEISKGFIPENGKILLITSLVKNKSLEIDNVFSLHQAKPRGVIGYQFMKETIKLLTLEELEKVYYSCEYEDLFSALLCVSYAAEIIRRNGKLHKTFKFNQLFYSDELRFKPKDHKLYQILPTCDWEFEFPYFQLALCSVLSGNTLKEFQYHWNEIGAPTEGICLSLLRGDFKLVIKHLPEICITFGKDCFILVLKKILKDACLSGGQLEEYFFSHFINQFTEVTIGEAFPQYPDILSIGFCSQNDEIVSQTFELVISLLPKYEEFIIPHYTSILNLLKMPQTVFNIKMDLIESYIKTFSQVSQSIIYDPLYTAKQEIKNILEEQKMKGATNVDAIADQNDILLIQQSKEYQNMFANITLFNQTSLNHPLLSFLILPFYHPAPEFLEALQFSIGSFGTIYPFNKTMYLKTSDNSEYLRLIVQIYKSALQWNDVVAAALSYTIIKLCEEDQTNIKFYELTNTDINKMKNLVNNIFKKSL</sequence>
<reference evidence="3 4" key="1">
    <citation type="journal article" date="2019" name="PLoS Negl. Trop. Dis.">
        <title>Whole genome sequencing of Entamoeba nuttalli reveals mammalian host-related molecular signatures and a novel octapeptide-repeat surface protein.</title>
        <authorList>
            <person name="Tanaka M."/>
            <person name="Makiuchi T."/>
            <person name="Komiyama T."/>
            <person name="Shiina T."/>
            <person name="Osaki K."/>
            <person name="Tachibana H."/>
        </authorList>
    </citation>
    <scope>NUCLEOTIDE SEQUENCE [LARGE SCALE GENOMIC DNA]</scope>
    <source>
        <strain evidence="3 4">P19-061405</strain>
    </source>
</reference>
<proteinExistence type="predicted"/>
<protein>
    <recommendedName>
        <fullName evidence="2">RPAP1 C-terminal domain-containing protein</fullName>
    </recommendedName>
</protein>
<dbReference type="InterPro" id="IPR039913">
    <property type="entry name" value="RPAP1/Rba50"/>
</dbReference>
<evidence type="ECO:0000256" key="1">
    <source>
        <dbReference type="SAM" id="MobiDB-lite"/>
    </source>
</evidence>
<dbReference type="EMBL" id="BAAFRS010000012">
    <property type="protein sequence ID" value="GAB1219077.1"/>
    <property type="molecule type" value="Genomic_DNA"/>
</dbReference>
<evidence type="ECO:0000313" key="4">
    <source>
        <dbReference type="Proteomes" id="UP001628156"/>
    </source>
</evidence>